<dbReference type="Proteomes" id="UP000054107">
    <property type="component" value="Unassembled WGS sequence"/>
</dbReference>
<evidence type="ECO:0000256" key="1">
    <source>
        <dbReference type="SAM" id="MobiDB-lite"/>
    </source>
</evidence>
<accession>A0A0B7N7V8</accession>
<feature type="region of interest" description="Disordered" evidence="1">
    <location>
        <begin position="1"/>
        <end position="44"/>
    </location>
</feature>
<evidence type="ECO:0000313" key="3">
    <source>
        <dbReference type="Proteomes" id="UP000054107"/>
    </source>
</evidence>
<dbReference type="EMBL" id="LN725636">
    <property type="protein sequence ID" value="CEP11089.1"/>
    <property type="molecule type" value="Genomic_DNA"/>
</dbReference>
<proteinExistence type="predicted"/>
<name>A0A0B7N7V8_9FUNG</name>
<protein>
    <submittedName>
        <fullName evidence="2">Uncharacterized protein</fullName>
    </submittedName>
</protein>
<organism evidence="2 3">
    <name type="scientific">Parasitella parasitica</name>
    <dbReference type="NCBI Taxonomy" id="35722"/>
    <lineage>
        <taxon>Eukaryota</taxon>
        <taxon>Fungi</taxon>
        <taxon>Fungi incertae sedis</taxon>
        <taxon>Mucoromycota</taxon>
        <taxon>Mucoromycotina</taxon>
        <taxon>Mucoromycetes</taxon>
        <taxon>Mucorales</taxon>
        <taxon>Mucorineae</taxon>
        <taxon>Mucoraceae</taxon>
        <taxon>Parasitella</taxon>
    </lineage>
</organism>
<reference evidence="2 3" key="1">
    <citation type="submission" date="2014-09" db="EMBL/GenBank/DDBJ databases">
        <authorList>
            <person name="Ellenberger Sabrina"/>
        </authorList>
    </citation>
    <scope>NUCLEOTIDE SEQUENCE [LARGE SCALE GENOMIC DNA]</scope>
    <source>
        <strain evidence="2 3">CBS 412.66</strain>
    </source>
</reference>
<sequence>MSKVSVKNDILPSFEPIKQPQNVQKRKRTSAALKDADSKHSVPNKRLRGKRNTVANTTDAATSAPSSVTISKSVVWIGATLMQDEKDDIKNEEASSVSAAFSIFYGQNDSRNCTEKVNIKQNQNIDHVYIMGVIRALEKCEDDASALSIHTGSKVLQSVLDQDKQDEESICKQIKEKIAKRRGSTSIRSATSQEDEFQAAHKLASEKLLEVDAMEIDVAETSQVVDSLQVTECKQDASVTTTTTTTTIAITTTPTEDAELVNDNAETTATTTTVVKGKTITTIFTDQAAEQKQQFLPPTPTSPTWATTLNLRSFLDILKAPFTRNK</sequence>
<evidence type="ECO:0000313" key="2">
    <source>
        <dbReference type="EMBL" id="CEP11089.1"/>
    </source>
</evidence>
<dbReference type="OrthoDB" id="2287696at2759"/>
<dbReference type="AlphaFoldDB" id="A0A0B7N7V8"/>
<keyword evidence="3" id="KW-1185">Reference proteome</keyword>
<gene>
    <name evidence="2" type="primary">PARPA_04890.1 scaffold 15694</name>
</gene>